<organism evidence="2">
    <name type="scientific">marine sediment metagenome</name>
    <dbReference type="NCBI Taxonomy" id="412755"/>
    <lineage>
        <taxon>unclassified sequences</taxon>
        <taxon>metagenomes</taxon>
        <taxon>ecological metagenomes</taxon>
    </lineage>
</organism>
<dbReference type="EMBL" id="LAZR01049581">
    <property type="protein sequence ID" value="KKK89327.1"/>
    <property type="molecule type" value="Genomic_DNA"/>
</dbReference>
<evidence type="ECO:0000313" key="2">
    <source>
        <dbReference type="EMBL" id="KKK89327.1"/>
    </source>
</evidence>
<dbReference type="InterPro" id="IPR002491">
    <property type="entry name" value="ABC_transptr_periplasmic_BD"/>
</dbReference>
<sequence length="62" mass="6713">MASTIIDKRIVVISVTSTEILNVLGAKATELGIIDFVPDNIKIKESSDVGMAFDITFEKNTV</sequence>
<proteinExistence type="predicted"/>
<name>A0A0F8Z6E2_9ZZZZ</name>
<gene>
    <name evidence="2" type="ORF">LCGC14_2734230</name>
</gene>
<feature type="domain" description="Fe/B12 periplasmic-binding" evidence="1">
    <location>
        <begin position="9"/>
        <end position="62"/>
    </location>
</feature>
<protein>
    <recommendedName>
        <fullName evidence="1">Fe/B12 periplasmic-binding domain-containing protein</fullName>
    </recommendedName>
</protein>
<dbReference type="AlphaFoldDB" id="A0A0F8Z6E2"/>
<dbReference type="PROSITE" id="PS50983">
    <property type="entry name" value="FE_B12_PBP"/>
    <property type="match status" value="1"/>
</dbReference>
<reference evidence="2" key="1">
    <citation type="journal article" date="2015" name="Nature">
        <title>Complex archaea that bridge the gap between prokaryotes and eukaryotes.</title>
        <authorList>
            <person name="Spang A."/>
            <person name="Saw J.H."/>
            <person name="Jorgensen S.L."/>
            <person name="Zaremba-Niedzwiedzka K."/>
            <person name="Martijn J."/>
            <person name="Lind A.E."/>
            <person name="van Eijk R."/>
            <person name="Schleper C."/>
            <person name="Guy L."/>
            <person name="Ettema T.J."/>
        </authorList>
    </citation>
    <scope>NUCLEOTIDE SEQUENCE</scope>
</reference>
<evidence type="ECO:0000259" key="1">
    <source>
        <dbReference type="PROSITE" id="PS50983"/>
    </source>
</evidence>
<accession>A0A0F8Z6E2</accession>
<comment type="caution">
    <text evidence="2">The sequence shown here is derived from an EMBL/GenBank/DDBJ whole genome shotgun (WGS) entry which is preliminary data.</text>
</comment>